<accession>A0A183EUW5</accession>
<evidence type="ECO:0000313" key="3">
    <source>
        <dbReference type="EMBL" id="VDN43289.1"/>
    </source>
</evidence>
<keyword evidence="1" id="KW-0175">Coiled coil</keyword>
<feature type="region of interest" description="Disordered" evidence="2">
    <location>
        <begin position="1"/>
        <end position="22"/>
    </location>
</feature>
<organism evidence="5">
    <name type="scientific">Gongylonema pulchrum</name>
    <dbReference type="NCBI Taxonomy" id="637853"/>
    <lineage>
        <taxon>Eukaryota</taxon>
        <taxon>Metazoa</taxon>
        <taxon>Ecdysozoa</taxon>
        <taxon>Nematoda</taxon>
        <taxon>Chromadorea</taxon>
        <taxon>Rhabditida</taxon>
        <taxon>Spirurina</taxon>
        <taxon>Spiruromorpha</taxon>
        <taxon>Spiruroidea</taxon>
        <taxon>Gongylonematidae</taxon>
        <taxon>Gongylonema</taxon>
    </lineage>
</organism>
<dbReference type="AlphaFoldDB" id="A0A183EUW5"/>
<protein>
    <submittedName>
        <fullName evidence="5">CCDC50_N domain-containing protein</fullName>
    </submittedName>
</protein>
<evidence type="ECO:0000256" key="2">
    <source>
        <dbReference type="SAM" id="MobiDB-lite"/>
    </source>
</evidence>
<name>A0A183EUW5_9BILA</name>
<proteinExistence type="predicted"/>
<dbReference type="Proteomes" id="UP000271098">
    <property type="component" value="Unassembled WGS sequence"/>
</dbReference>
<dbReference type="WBParaSite" id="GPUH_0002478601-mRNA-1">
    <property type="protein sequence ID" value="GPUH_0002478601-mRNA-1"/>
    <property type="gene ID" value="GPUH_0002478601"/>
</dbReference>
<evidence type="ECO:0000313" key="5">
    <source>
        <dbReference type="WBParaSite" id="GPUH_0002478601-mRNA-1"/>
    </source>
</evidence>
<reference evidence="5" key="1">
    <citation type="submission" date="2016-06" db="UniProtKB">
        <authorList>
            <consortium name="WormBaseParasite"/>
        </authorList>
    </citation>
    <scope>IDENTIFICATION</scope>
</reference>
<gene>
    <name evidence="3" type="ORF">GPUH_LOCUS24760</name>
</gene>
<reference evidence="3 4" key="2">
    <citation type="submission" date="2018-11" db="EMBL/GenBank/DDBJ databases">
        <authorList>
            <consortium name="Pathogen Informatics"/>
        </authorList>
    </citation>
    <scope>NUCLEOTIDE SEQUENCE [LARGE SCALE GENOMIC DNA]</scope>
</reference>
<feature type="coiled-coil region" evidence="1">
    <location>
        <begin position="65"/>
        <end position="93"/>
    </location>
</feature>
<evidence type="ECO:0000313" key="4">
    <source>
        <dbReference type="Proteomes" id="UP000271098"/>
    </source>
</evidence>
<feature type="compositionally biased region" description="Polar residues" evidence="2">
    <location>
        <begin position="1"/>
        <end position="10"/>
    </location>
</feature>
<evidence type="ECO:0000256" key="1">
    <source>
        <dbReference type="SAM" id="Coils"/>
    </source>
</evidence>
<keyword evidence="4" id="KW-1185">Reference proteome</keyword>
<dbReference type="EMBL" id="UYRT01102392">
    <property type="protein sequence ID" value="VDN43289.1"/>
    <property type="molecule type" value="Genomic_DNA"/>
</dbReference>
<sequence>MIKRLVSQNEAAERDIVNSPDRLQSEQNDLAKYLGDIEKQFSIERRACWDFKEKQKARIATARVHEHLAENLNKLHERRAREQQDVAKAERNEITVKVAKEQAKL</sequence>